<proteinExistence type="predicted"/>
<dbReference type="AlphaFoldDB" id="A0A0H3H6H2"/>
<keyword evidence="1" id="KW-0175">Coiled coil</keyword>
<gene>
    <name evidence="5" type="ordered locus">KOX_12040</name>
</gene>
<dbReference type="InterPro" id="IPR029058">
    <property type="entry name" value="AB_hydrolase_fold"/>
</dbReference>
<evidence type="ECO:0000259" key="4">
    <source>
        <dbReference type="Pfam" id="PF24322"/>
    </source>
</evidence>
<feature type="coiled-coil region" evidence="1">
    <location>
        <begin position="124"/>
        <end position="155"/>
    </location>
</feature>
<protein>
    <recommendedName>
        <fullName evidence="7">DUF3274 domain-containing protein</fullName>
    </recommendedName>
</protein>
<name>A0A0H3H6H2_KLEM8</name>
<evidence type="ECO:0008006" key="7">
    <source>
        <dbReference type="Google" id="ProtNLM"/>
    </source>
</evidence>
<evidence type="ECO:0000259" key="3">
    <source>
        <dbReference type="Pfam" id="PF11678"/>
    </source>
</evidence>
<dbReference type="RefSeq" id="WP_014228085.1">
    <property type="nucleotide sequence ID" value="NC_016612.1"/>
</dbReference>
<evidence type="ECO:0000256" key="1">
    <source>
        <dbReference type="SAM" id="Coils"/>
    </source>
</evidence>
<feature type="domain" description="Antibacterial effector protein Tle3 C-terminal" evidence="3">
    <location>
        <begin position="562"/>
        <end position="620"/>
    </location>
</feature>
<dbReference type="EMBL" id="CP003218">
    <property type="protein sequence ID" value="AEX04134.1"/>
    <property type="molecule type" value="Genomic_DNA"/>
</dbReference>
<dbReference type="Pfam" id="PF24322">
    <property type="entry name" value="Tle3"/>
    <property type="match status" value="1"/>
</dbReference>
<feature type="domain" description="T6SS Tle3 phospholipase effector alpha/beta" evidence="4">
    <location>
        <begin position="35"/>
        <end position="401"/>
    </location>
</feature>
<feature type="region of interest" description="Disordered" evidence="2">
    <location>
        <begin position="645"/>
        <end position="681"/>
    </location>
</feature>
<dbReference type="KEGG" id="kox:KOX_12040"/>
<evidence type="ECO:0000256" key="2">
    <source>
        <dbReference type="SAM" id="MobiDB-lite"/>
    </source>
</evidence>
<dbReference type="HOGENOM" id="CLU_018919_1_0_6"/>
<accession>A0A0H3H6H2</accession>
<organism evidence="5 6">
    <name type="scientific">Klebsiella michiganensis (strain ATCC 8724 / DSM 4798 / JCM 20051 / NBRC 3318 / NRRL B-199 / KCTC 1686 / BUCSAV 143 / CCM 1901)</name>
    <dbReference type="NCBI Taxonomy" id="1006551"/>
    <lineage>
        <taxon>Bacteria</taxon>
        <taxon>Pseudomonadati</taxon>
        <taxon>Pseudomonadota</taxon>
        <taxon>Gammaproteobacteria</taxon>
        <taxon>Enterobacterales</taxon>
        <taxon>Enterobacteriaceae</taxon>
        <taxon>Klebsiella/Raoultella group</taxon>
        <taxon>Klebsiella</taxon>
    </lineage>
</organism>
<dbReference type="Pfam" id="PF11678">
    <property type="entry name" value="Tle3_C"/>
    <property type="match status" value="1"/>
</dbReference>
<evidence type="ECO:0000313" key="5">
    <source>
        <dbReference type="EMBL" id="AEX04134.1"/>
    </source>
</evidence>
<dbReference type="Proteomes" id="UP000007843">
    <property type="component" value="Chromosome"/>
</dbReference>
<dbReference type="PATRIC" id="fig|1006551.4.peg.2423"/>
<evidence type="ECO:0000313" key="6">
    <source>
        <dbReference type="Proteomes" id="UP000007843"/>
    </source>
</evidence>
<dbReference type="InterPro" id="IPR056221">
    <property type="entry name" value="Tle3_ab_dom"/>
</dbReference>
<sequence length="695" mass="77968">MSDIRNPKFLSVGDICRPVDSGKMLVQDCEVESPLPCIVILVHGVNDVGEAYQNQDEGICQGLNERLGRDDLHPHDWKAHEFMISDPDGNISATTCPQEKQTCIGVVNRSPTIPFYWGYKPVDKATWEADQKRYRDELREKRDKTDLAYDTYQQDDKKVLHAHNGENVDNLNNWLDPAFAKGGGTFANATTNIPDMFGPGANGAALEIVGALSRSKMNDGDWSHPIYANPHRIYQAFAARRLADLILAIRQNESTKKDTINIVAHSQGTIVTMLANLWVKAEGFNPADCVILNNSPYSLENRWLENAQPGNQQTDKARQQTLAHFCKVMADNPQYNGGQSHNAGDTEKLYDQLCLSRSGRDKWSAEAYNRNNFGLVYNYFCPNDQVVSMLPVQGMGWRGIPDKISAQMGENLRQRVFCKDVMVGDKTGYSFVMPQAKANDPEIPKQDVKYTYQDVTINGAVLPAPFVFELQGQKDGYEMSLTGNDPAIAKAARKAEDFPQEVLEVPDTATFRYLRDGQSLGTAQLAELSTLHQMEAVSGRVEGGYGPSQRLKVRRYMTKEELEKVAANKTTYSQHSSIVCNPDVPVKAVPYDLAIGRNEAFENKAFWDSLLLQADWRRPGNPEPKIKKYYQEGILPDEFKKLMNKPETGEKPMPTGESGVVNDYGPRQRVKPGSKRDTENEMVEVLQWDMPKPQV</sequence>
<dbReference type="InterPro" id="IPR021692">
    <property type="entry name" value="Tle3_C"/>
</dbReference>
<reference evidence="5 6" key="1">
    <citation type="journal article" date="2012" name="J. Bacteriol.">
        <title>Complete genome sequence of Klebsiella oxytoca KCTC 1686, used in production of 2,3-butanediol.</title>
        <authorList>
            <person name="Shin S.H."/>
            <person name="Kim S."/>
            <person name="Kim J.Y."/>
            <person name="Lee S."/>
            <person name="Um Y."/>
            <person name="Oh M.K."/>
            <person name="Kim Y.R."/>
            <person name="Lee J."/>
            <person name="Yang K.S."/>
        </authorList>
    </citation>
    <scope>NUCLEOTIDE SEQUENCE [LARGE SCALE GENOMIC DNA]</scope>
    <source>
        <strain evidence="6">ATCC 8724 / DSM 4798 / JCM 20051 / NBRC 3318 / NRRL B-199 / KCTC 1686</strain>
    </source>
</reference>
<dbReference type="SUPFAM" id="SSF53474">
    <property type="entry name" value="alpha/beta-Hydrolases"/>
    <property type="match status" value="1"/>
</dbReference>